<reference evidence="2 3" key="1">
    <citation type="submission" date="2016-04" db="EMBL/GenBank/DDBJ databases">
        <title>Complete genome sequence of Fictibacillus phosphorivorans G25-29, a strain toxic to nematodes.</title>
        <authorList>
            <person name="Zheng Z."/>
        </authorList>
    </citation>
    <scope>NUCLEOTIDE SEQUENCE [LARGE SCALE GENOMIC DNA]</scope>
    <source>
        <strain evidence="2 3">G25-29</strain>
    </source>
</reference>
<evidence type="ECO:0000313" key="2">
    <source>
        <dbReference type="EMBL" id="ANC78651.1"/>
    </source>
</evidence>
<gene>
    <name evidence="2" type="ORF">ABE65_018355</name>
</gene>
<dbReference type="Proteomes" id="UP000076623">
    <property type="component" value="Chromosome"/>
</dbReference>
<keyword evidence="1" id="KW-0812">Transmembrane</keyword>
<organism evidence="2 3">
    <name type="scientific">Fictibacillus phosphorivorans</name>
    <dbReference type="NCBI Taxonomy" id="1221500"/>
    <lineage>
        <taxon>Bacteria</taxon>
        <taxon>Bacillati</taxon>
        <taxon>Bacillota</taxon>
        <taxon>Bacilli</taxon>
        <taxon>Bacillales</taxon>
        <taxon>Fictibacillaceae</taxon>
        <taxon>Fictibacillus</taxon>
    </lineage>
</organism>
<keyword evidence="3" id="KW-1185">Reference proteome</keyword>
<dbReference type="EMBL" id="CP015378">
    <property type="protein sequence ID" value="ANC78651.1"/>
    <property type="molecule type" value="Genomic_DNA"/>
</dbReference>
<sequence length="115" mass="13745">MKVYTILFIIITGISFLDKEFYHSLTFVDMIVSIIGIIGLWGYVFKREWFSPSFWKVYFGFNIVWSIGSLYYMGESFLPENEPTLMYLTLGIGLIILLFMIPYYYALFRYAYRRT</sequence>
<dbReference type="KEGG" id="fpn:ABE65_018355"/>
<feature type="transmembrane region" description="Helical" evidence="1">
    <location>
        <begin position="85"/>
        <end position="106"/>
    </location>
</feature>
<feature type="transmembrane region" description="Helical" evidence="1">
    <location>
        <begin position="57"/>
        <end position="73"/>
    </location>
</feature>
<feature type="transmembrane region" description="Helical" evidence="1">
    <location>
        <begin position="27"/>
        <end position="45"/>
    </location>
</feature>
<accession>A0A160IQB2</accession>
<protein>
    <submittedName>
        <fullName evidence="2">Uncharacterized protein</fullName>
    </submittedName>
</protein>
<name>A0A160IQB2_9BACL</name>
<proteinExistence type="predicted"/>
<keyword evidence="1" id="KW-1133">Transmembrane helix</keyword>
<keyword evidence="1" id="KW-0472">Membrane</keyword>
<evidence type="ECO:0000313" key="3">
    <source>
        <dbReference type="Proteomes" id="UP000076623"/>
    </source>
</evidence>
<dbReference type="AlphaFoldDB" id="A0A160IQB2"/>
<dbReference type="STRING" id="1221500.ABE65_018355"/>
<evidence type="ECO:0000256" key="1">
    <source>
        <dbReference type="SAM" id="Phobius"/>
    </source>
</evidence>
<dbReference type="RefSeq" id="WP_066398151.1">
    <property type="nucleotide sequence ID" value="NZ_CP015378.1"/>
</dbReference>